<keyword evidence="11" id="KW-1185">Reference proteome</keyword>
<evidence type="ECO:0000256" key="2">
    <source>
        <dbReference type="ARBA" id="ARBA00006348"/>
    </source>
</evidence>
<dbReference type="AlphaFoldDB" id="A0AAE0XUH9"/>
<evidence type="ECO:0000256" key="3">
    <source>
        <dbReference type="ARBA" id="ARBA00019589"/>
    </source>
</evidence>
<comment type="similarity">
    <text evidence="2">Belongs to the 7B2 family.</text>
</comment>
<feature type="compositionally biased region" description="Basic and acidic residues" evidence="9">
    <location>
        <begin position="210"/>
        <end position="220"/>
    </location>
</feature>
<keyword evidence="4" id="KW-0813">Transport</keyword>
<evidence type="ECO:0000256" key="5">
    <source>
        <dbReference type="ARBA" id="ARBA00022525"/>
    </source>
</evidence>
<comment type="subcellular location">
    <subcellularLocation>
        <location evidence="1">Secreted</location>
    </subcellularLocation>
</comment>
<keyword evidence="5" id="KW-0964">Secreted</keyword>
<dbReference type="GO" id="GO:0046883">
    <property type="term" value="P:regulation of hormone secretion"/>
    <property type="evidence" value="ECO:0007669"/>
    <property type="project" value="TreeGrafter"/>
</dbReference>
<dbReference type="PANTHER" id="PTHR12738:SF0">
    <property type="entry name" value="NEUROENDOCRINE PROTEIN 7B2"/>
    <property type="match status" value="1"/>
</dbReference>
<dbReference type="GO" id="GO:0007218">
    <property type="term" value="P:neuropeptide signaling pathway"/>
    <property type="evidence" value="ECO:0007669"/>
    <property type="project" value="InterPro"/>
</dbReference>
<evidence type="ECO:0000256" key="8">
    <source>
        <dbReference type="ARBA" id="ARBA00023186"/>
    </source>
</evidence>
<evidence type="ECO:0000313" key="10">
    <source>
        <dbReference type="EMBL" id="KAK3713270.1"/>
    </source>
</evidence>
<keyword evidence="7" id="KW-1015">Disulfide bond</keyword>
<keyword evidence="6" id="KW-0732">Signal</keyword>
<organism evidence="10 11">
    <name type="scientific">Elysia crispata</name>
    <name type="common">lettuce slug</name>
    <dbReference type="NCBI Taxonomy" id="231223"/>
    <lineage>
        <taxon>Eukaryota</taxon>
        <taxon>Metazoa</taxon>
        <taxon>Spiralia</taxon>
        <taxon>Lophotrochozoa</taxon>
        <taxon>Mollusca</taxon>
        <taxon>Gastropoda</taxon>
        <taxon>Heterobranchia</taxon>
        <taxon>Euthyneura</taxon>
        <taxon>Panpulmonata</taxon>
        <taxon>Sacoglossa</taxon>
        <taxon>Placobranchoidea</taxon>
        <taxon>Plakobranchidae</taxon>
        <taxon>Elysia</taxon>
    </lineage>
</organism>
<evidence type="ECO:0000256" key="4">
    <source>
        <dbReference type="ARBA" id="ARBA00022448"/>
    </source>
</evidence>
<feature type="compositionally biased region" description="Polar residues" evidence="9">
    <location>
        <begin position="314"/>
        <end position="326"/>
    </location>
</feature>
<feature type="compositionally biased region" description="Polar residues" evidence="9">
    <location>
        <begin position="242"/>
        <end position="255"/>
    </location>
</feature>
<feature type="region of interest" description="Disordered" evidence="9">
    <location>
        <begin position="241"/>
        <end position="262"/>
    </location>
</feature>
<feature type="compositionally biased region" description="Basic and acidic residues" evidence="9">
    <location>
        <begin position="180"/>
        <end position="202"/>
    </location>
</feature>
<evidence type="ECO:0000256" key="9">
    <source>
        <dbReference type="SAM" id="MobiDB-lite"/>
    </source>
</evidence>
<dbReference type="GO" id="GO:0030141">
    <property type="term" value="C:secretory granule"/>
    <property type="evidence" value="ECO:0007669"/>
    <property type="project" value="InterPro"/>
</dbReference>
<dbReference type="EMBL" id="JAWDGP010007564">
    <property type="protein sequence ID" value="KAK3713270.1"/>
    <property type="molecule type" value="Genomic_DNA"/>
</dbReference>
<evidence type="ECO:0000313" key="11">
    <source>
        <dbReference type="Proteomes" id="UP001283361"/>
    </source>
</evidence>
<name>A0AAE0XUH9_9GAST</name>
<feature type="region of interest" description="Disordered" evidence="9">
    <location>
        <begin position="314"/>
        <end position="340"/>
    </location>
</feature>
<dbReference type="GO" id="GO:0030234">
    <property type="term" value="F:enzyme regulator activity"/>
    <property type="evidence" value="ECO:0007669"/>
    <property type="project" value="TreeGrafter"/>
</dbReference>
<accession>A0AAE0XUH9</accession>
<dbReference type="Proteomes" id="UP001283361">
    <property type="component" value="Unassembled WGS sequence"/>
</dbReference>
<reference evidence="10" key="1">
    <citation type="journal article" date="2023" name="G3 (Bethesda)">
        <title>A reference genome for the long-term kleptoplast-retaining sea slug Elysia crispata morphotype clarki.</title>
        <authorList>
            <person name="Eastman K.E."/>
            <person name="Pendleton A.L."/>
            <person name="Shaikh M.A."/>
            <person name="Suttiyut T."/>
            <person name="Ogas R."/>
            <person name="Tomko P."/>
            <person name="Gavelis G."/>
            <person name="Widhalm J.R."/>
            <person name="Wisecaver J.H."/>
        </authorList>
    </citation>
    <scope>NUCLEOTIDE SEQUENCE</scope>
    <source>
        <strain evidence="10">ECLA1</strain>
    </source>
</reference>
<keyword evidence="8" id="KW-0143">Chaperone</keyword>
<dbReference type="Pfam" id="PF05281">
    <property type="entry name" value="Secretogranin_V"/>
    <property type="match status" value="1"/>
</dbReference>
<evidence type="ECO:0000256" key="1">
    <source>
        <dbReference type="ARBA" id="ARBA00004613"/>
    </source>
</evidence>
<dbReference type="PANTHER" id="PTHR12738">
    <property type="entry name" value="NEUROENDOCRINE PROTEIN 7B2"/>
    <property type="match status" value="1"/>
</dbReference>
<dbReference type="InterPro" id="IPR007945">
    <property type="entry name" value="Secretogranin_V"/>
</dbReference>
<feature type="region of interest" description="Disordered" evidence="9">
    <location>
        <begin position="167"/>
        <end position="224"/>
    </location>
</feature>
<proteinExistence type="inferred from homology"/>
<protein>
    <recommendedName>
        <fullName evidence="3">Neuroendocrine protein 7B2</fullName>
    </recommendedName>
</protein>
<evidence type="ECO:0000256" key="7">
    <source>
        <dbReference type="ARBA" id="ARBA00023157"/>
    </source>
</evidence>
<dbReference type="GO" id="GO:0005576">
    <property type="term" value="C:extracellular region"/>
    <property type="evidence" value="ECO:0007669"/>
    <property type="project" value="UniProtKB-SubCell"/>
</dbReference>
<evidence type="ECO:0000256" key="6">
    <source>
        <dbReference type="ARBA" id="ARBA00022729"/>
    </source>
</evidence>
<comment type="caution">
    <text evidence="10">The sequence shown here is derived from an EMBL/GenBank/DDBJ whole genome shotgun (WGS) entry which is preliminary data.</text>
</comment>
<sequence>MYYFEGIDRSTRVDPETASQWLVPETAFSEIPLNDNSLTQNKALCSVTIQLKRNIRDSAPKRSSMISFLSIFATALLVASPGSHANSAYEPYIDAAELYRMQLLANAFQYPGEKLGVEGLGGGVMDVPYGLMGDGGSNDRLVEFEDESGPAYWPEELVAELAAAAENDGGRTAQDDEEVVHEGPVELEEEKEKLAALEKEEKQEEDDETQEQRQELKDATKYSGAQLRDQEHLEHSALHGYQSVSGGTVNGQSKQSKTDKALPAYCNPPNPCPVGKTAEDNCVENFENSAENNQLLLSQQECPCDTEHMFTCPEGSQTVSSKAQGSVSGGAPSTGATASQQMQLNKVIAELSNMEKEGDNNENIPNFSATHKRFTLVAKKSPHLIRKRSEVPDSRNPYLEGDKIDIAAKKDPNLAKNSMYRWRTV</sequence>
<gene>
    <name evidence="10" type="ORF">RRG08_043852</name>
</gene>